<protein>
    <recommendedName>
        <fullName evidence="6">AAA+ ATPase domain-containing protein</fullName>
    </recommendedName>
</protein>
<dbReference type="GO" id="GO:0008568">
    <property type="term" value="F:microtubule severing ATPase activity"/>
    <property type="evidence" value="ECO:0007669"/>
    <property type="project" value="TreeGrafter"/>
</dbReference>
<keyword evidence="2 4" id="KW-0547">Nucleotide-binding</keyword>
<dbReference type="Pfam" id="PF09336">
    <property type="entry name" value="Vps4_C"/>
    <property type="match status" value="1"/>
</dbReference>
<dbReference type="InterPro" id="IPR003960">
    <property type="entry name" value="ATPase_AAA_CS"/>
</dbReference>
<dbReference type="FunFam" id="3.40.50.300:FF:000093">
    <property type="entry name" value="Fidgetin-like 1"/>
    <property type="match status" value="1"/>
</dbReference>
<dbReference type="FunFam" id="1.10.8.60:FF:000022">
    <property type="entry name" value="Fidgetin like 1"/>
    <property type="match status" value="1"/>
</dbReference>
<comment type="similarity">
    <text evidence="1 4">Belongs to the AAA ATPase family.</text>
</comment>
<evidence type="ECO:0000256" key="1">
    <source>
        <dbReference type="ARBA" id="ARBA00006914"/>
    </source>
</evidence>
<dbReference type="Pfam" id="PF00004">
    <property type="entry name" value="AAA"/>
    <property type="match status" value="1"/>
</dbReference>
<feature type="compositionally biased region" description="Low complexity" evidence="5">
    <location>
        <begin position="104"/>
        <end position="114"/>
    </location>
</feature>
<dbReference type="PANTHER" id="PTHR23074:SF17">
    <property type="entry name" value="FIDGETIN-LIKE PROTEIN 1"/>
    <property type="match status" value="1"/>
</dbReference>
<keyword evidence="3 4" id="KW-0067">ATP-binding</keyword>
<keyword evidence="8" id="KW-1185">Reference proteome</keyword>
<name>A0A2H9TH85_9FUNG</name>
<dbReference type="STRING" id="1246581.A0A2H9TH85"/>
<dbReference type="AlphaFoldDB" id="A0A2H9TH85"/>
<evidence type="ECO:0000313" key="7">
    <source>
        <dbReference type="EMBL" id="PJF17118.1"/>
    </source>
</evidence>
<dbReference type="InterPro" id="IPR003959">
    <property type="entry name" value="ATPase_AAA_core"/>
</dbReference>
<evidence type="ECO:0000256" key="5">
    <source>
        <dbReference type="SAM" id="MobiDB-lite"/>
    </source>
</evidence>
<dbReference type="InterPro" id="IPR015415">
    <property type="entry name" value="Spast_Vps4_C"/>
</dbReference>
<dbReference type="InterPro" id="IPR003593">
    <property type="entry name" value="AAA+_ATPase"/>
</dbReference>
<dbReference type="SMART" id="SM00382">
    <property type="entry name" value="AAA"/>
    <property type="match status" value="1"/>
</dbReference>
<evidence type="ECO:0000256" key="3">
    <source>
        <dbReference type="ARBA" id="ARBA00022840"/>
    </source>
</evidence>
<dbReference type="SUPFAM" id="SSF52540">
    <property type="entry name" value="P-loop containing nucleoside triphosphate hydrolases"/>
    <property type="match status" value="1"/>
</dbReference>
<dbReference type="GO" id="GO:0016887">
    <property type="term" value="F:ATP hydrolysis activity"/>
    <property type="evidence" value="ECO:0007669"/>
    <property type="project" value="InterPro"/>
</dbReference>
<evidence type="ECO:0000313" key="8">
    <source>
        <dbReference type="Proteomes" id="UP000240830"/>
    </source>
</evidence>
<feature type="domain" description="AAA+ ATPase" evidence="6">
    <location>
        <begin position="200"/>
        <end position="336"/>
    </location>
</feature>
<dbReference type="PROSITE" id="PS00674">
    <property type="entry name" value="AAA"/>
    <property type="match status" value="1"/>
</dbReference>
<dbReference type="InterPro" id="IPR041569">
    <property type="entry name" value="AAA_lid_3"/>
</dbReference>
<dbReference type="GO" id="GO:0005524">
    <property type="term" value="F:ATP binding"/>
    <property type="evidence" value="ECO:0007669"/>
    <property type="project" value="UniProtKB-KW"/>
</dbReference>
<dbReference type="Pfam" id="PF17862">
    <property type="entry name" value="AAA_lid_3"/>
    <property type="match status" value="1"/>
</dbReference>
<dbReference type="PANTHER" id="PTHR23074">
    <property type="entry name" value="AAA DOMAIN-CONTAINING"/>
    <property type="match status" value="1"/>
</dbReference>
<dbReference type="Gene3D" id="3.40.50.300">
    <property type="entry name" value="P-loop containing nucleotide triphosphate hydrolases"/>
    <property type="match status" value="1"/>
</dbReference>
<evidence type="ECO:0000256" key="4">
    <source>
        <dbReference type="RuleBase" id="RU003651"/>
    </source>
</evidence>
<dbReference type="InterPro" id="IPR027417">
    <property type="entry name" value="P-loop_NTPase"/>
</dbReference>
<gene>
    <name evidence="7" type="ORF">PSACC_03070</name>
</gene>
<dbReference type="InterPro" id="IPR050304">
    <property type="entry name" value="MT-severing_AAA_ATPase"/>
</dbReference>
<organism evidence="7 8">
    <name type="scientific">Paramicrosporidium saccamoebae</name>
    <dbReference type="NCBI Taxonomy" id="1246581"/>
    <lineage>
        <taxon>Eukaryota</taxon>
        <taxon>Fungi</taxon>
        <taxon>Fungi incertae sedis</taxon>
        <taxon>Cryptomycota</taxon>
        <taxon>Cryptomycota incertae sedis</taxon>
        <taxon>Paramicrosporidium</taxon>
    </lineage>
</organism>
<comment type="caution">
    <text evidence="7">The sequence shown here is derived from an EMBL/GenBank/DDBJ whole genome shotgun (WGS) entry which is preliminary data.</text>
</comment>
<sequence>MEEQYRRAVYAELEANQDRIDTENGLDFSLDGWTDKCAPESLEALIQQSLLLCADDNLCAATEWTLEDALMKVLSLENRSSVAPDVGESFDSIESLMGRLAPAAKTASSAPKKPVGLSKRVRVEPPKPPEPTEPADSDVDPRLRSIDPKLLETIQNEIIHRVDTVTWSQIAGLEHAKTTIKEIVIWPMLRPDIFVGLRGPPKGLLLFGPPGTGKTMIGKCIASQAKATFFSISASSLTSKWVGEGEKLVRALFACARAMQPSVIFIDEIDSLLTQRTDGEFEASRRIKTEFLVQFDGAATSDADRILVIGATNRPQELDEAARRRLVKRLYIPLPDAPARLTIVQTLLASQRHELSNEHMEEICTKTDGYSGADVDNLCREAALGPIRSIENIMEVAADQVRSILIHDFRDAMTQVRASVSTADLDLYLDWNSKFGSLSITK</sequence>
<evidence type="ECO:0000256" key="2">
    <source>
        <dbReference type="ARBA" id="ARBA00022741"/>
    </source>
</evidence>
<dbReference type="OrthoDB" id="10251136at2759"/>
<evidence type="ECO:0000259" key="6">
    <source>
        <dbReference type="SMART" id="SM00382"/>
    </source>
</evidence>
<dbReference type="Gene3D" id="1.10.8.60">
    <property type="match status" value="1"/>
</dbReference>
<dbReference type="Proteomes" id="UP000240830">
    <property type="component" value="Unassembled WGS sequence"/>
</dbReference>
<feature type="region of interest" description="Disordered" evidence="5">
    <location>
        <begin position="104"/>
        <end position="142"/>
    </location>
</feature>
<dbReference type="EMBL" id="MTSL01000190">
    <property type="protein sequence ID" value="PJF17118.1"/>
    <property type="molecule type" value="Genomic_DNA"/>
</dbReference>
<reference evidence="7 8" key="1">
    <citation type="submission" date="2016-10" db="EMBL/GenBank/DDBJ databases">
        <title>The genome of Paramicrosporidium saccamoebae is the missing link in understanding Cryptomycota and Microsporidia evolution.</title>
        <authorList>
            <person name="Quandt C.A."/>
            <person name="Beaudet D."/>
            <person name="Corsaro D."/>
            <person name="Michel R."/>
            <person name="Corradi N."/>
            <person name="James T."/>
        </authorList>
    </citation>
    <scope>NUCLEOTIDE SEQUENCE [LARGE SCALE GENOMIC DNA]</scope>
    <source>
        <strain evidence="7 8">KSL3</strain>
    </source>
</reference>
<accession>A0A2H9TH85</accession>
<proteinExistence type="inferred from homology"/>